<dbReference type="AlphaFoldDB" id="A0A5C3Q903"/>
<sequence length="142" mass="15814">MPFWRFQSVRAALTVHVIIACGTTCDKSAAICGYRTHCSKGAWPLSQTDEWCHQTLEPCCTCVVRLMTQDTPPSAQGFRSTAAGSRDHQAFDIPREFEAAKRESEERLARVPSSKPYRRRGPGMPAYVAIQSVEMAQYCLVG</sequence>
<organism evidence="2 3">
    <name type="scientific">Polyporus arcularius HHB13444</name>
    <dbReference type="NCBI Taxonomy" id="1314778"/>
    <lineage>
        <taxon>Eukaryota</taxon>
        <taxon>Fungi</taxon>
        <taxon>Dikarya</taxon>
        <taxon>Basidiomycota</taxon>
        <taxon>Agaricomycotina</taxon>
        <taxon>Agaricomycetes</taxon>
        <taxon>Polyporales</taxon>
        <taxon>Polyporaceae</taxon>
        <taxon>Polyporus</taxon>
    </lineage>
</organism>
<gene>
    <name evidence="2" type="ORF">K466DRAFT_120209</name>
</gene>
<keyword evidence="1" id="KW-0732">Signal</keyword>
<evidence type="ECO:0000313" key="3">
    <source>
        <dbReference type="Proteomes" id="UP000308197"/>
    </source>
</evidence>
<evidence type="ECO:0000256" key="1">
    <source>
        <dbReference type="SAM" id="SignalP"/>
    </source>
</evidence>
<proteinExistence type="predicted"/>
<dbReference type="Proteomes" id="UP000308197">
    <property type="component" value="Unassembled WGS sequence"/>
</dbReference>
<dbReference type="InParanoid" id="A0A5C3Q903"/>
<reference evidence="2 3" key="1">
    <citation type="journal article" date="2019" name="Nat. Ecol. Evol.">
        <title>Megaphylogeny resolves global patterns of mushroom evolution.</title>
        <authorList>
            <person name="Varga T."/>
            <person name="Krizsan K."/>
            <person name="Foldi C."/>
            <person name="Dima B."/>
            <person name="Sanchez-Garcia M."/>
            <person name="Sanchez-Ramirez S."/>
            <person name="Szollosi G.J."/>
            <person name="Szarkandi J.G."/>
            <person name="Papp V."/>
            <person name="Albert L."/>
            <person name="Andreopoulos W."/>
            <person name="Angelini C."/>
            <person name="Antonin V."/>
            <person name="Barry K.W."/>
            <person name="Bougher N.L."/>
            <person name="Buchanan P."/>
            <person name="Buyck B."/>
            <person name="Bense V."/>
            <person name="Catcheside P."/>
            <person name="Chovatia M."/>
            <person name="Cooper J."/>
            <person name="Damon W."/>
            <person name="Desjardin D."/>
            <person name="Finy P."/>
            <person name="Geml J."/>
            <person name="Haridas S."/>
            <person name="Hughes K."/>
            <person name="Justo A."/>
            <person name="Karasinski D."/>
            <person name="Kautmanova I."/>
            <person name="Kiss B."/>
            <person name="Kocsube S."/>
            <person name="Kotiranta H."/>
            <person name="LaButti K.M."/>
            <person name="Lechner B.E."/>
            <person name="Liimatainen K."/>
            <person name="Lipzen A."/>
            <person name="Lukacs Z."/>
            <person name="Mihaltcheva S."/>
            <person name="Morgado L.N."/>
            <person name="Niskanen T."/>
            <person name="Noordeloos M.E."/>
            <person name="Ohm R.A."/>
            <person name="Ortiz-Santana B."/>
            <person name="Ovrebo C."/>
            <person name="Racz N."/>
            <person name="Riley R."/>
            <person name="Savchenko A."/>
            <person name="Shiryaev A."/>
            <person name="Soop K."/>
            <person name="Spirin V."/>
            <person name="Szebenyi C."/>
            <person name="Tomsovsky M."/>
            <person name="Tulloss R.E."/>
            <person name="Uehling J."/>
            <person name="Grigoriev I.V."/>
            <person name="Vagvolgyi C."/>
            <person name="Papp T."/>
            <person name="Martin F.M."/>
            <person name="Miettinen O."/>
            <person name="Hibbett D.S."/>
            <person name="Nagy L.G."/>
        </authorList>
    </citation>
    <scope>NUCLEOTIDE SEQUENCE [LARGE SCALE GENOMIC DNA]</scope>
    <source>
        <strain evidence="2 3">HHB13444</strain>
    </source>
</reference>
<protein>
    <recommendedName>
        <fullName evidence="4">Secreted protein</fullName>
    </recommendedName>
</protein>
<name>A0A5C3Q903_9APHY</name>
<evidence type="ECO:0008006" key="4">
    <source>
        <dbReference type="Google" id="ProtNLM"/>
    </source>
</evidence>
<feature type="signal peptide" evidence="1">
    <location>
        <begin position="1"/>
        <end position="22"/>
    </location>
</feature>
<evidence type="ECO:0000313" key="2">
    <source>
        <dbReference type="EMBL" id="TFK94923.1"/>
    </source>
</evidence>
<keyword evidence="3" id="KW-1185">Reference proteome</keyword>
<dbReference type="PROSITE" id="PS51257">
    <property type="entry name" value="PROKAR_LIPOPROTEIN"/>
    <property type="match status" value="1"/>
</dbReference>
<dbReference type="EMBL" id="ML210964">
    <property type="protein sequence ID" value="TFK94923.1"/>
    <property type="molecule type" value="Genomic_DNA"/>
</dbReference>
<feature type="chain" id="PRO_5022869704" description="Secreted protein" evidence="1">
    <location>
        <begin position="23"/>
        <end position="142"/>
    </location>
</feature>
<accession>A0A5C3Q903</accession>